<dbReference type="AlphaFoldDB" id="A0A8J3FC07"/>
<dbReference type="Proteomes" id="UP000649739">
    <property type="component" value="Unassembled WGS sequence"/>
</dbReference>
<comment type="caution">
    <text evidence="1">The sequence shown here is derived from an EMBL/GenBank/DDBJ whole genome shotgun (WGS) entry which is preliminary data.</text>
</comment>
<organism evidence="1 2">
    <name type="scientific">Pilimelia anulata</name>
    <dbReference type="NCBI Taxonomy" id="53371"/>
    <lineage>
        <taxon>Bacteria</taxon>
        <taxon>Bacillati</taxon>
        <taxon>Actinomycetota</taxon>
        <taxon>Actinomycetes</taxon>
        <taxon>Micromonosporales</taxon>
        <taxon>Micromonosporaceae</taxon>
        <taxon>Pilimelia</taxon>
    </lineage>
</organism>
<evidence type="ECO:0000313" key="2">
    <source>
        <dbReference type="Proteomes" id="UP000649739"/>
    </source>
</evidence>
<dbReference type="RefSeq" id="WP_189171461.1">
    <property type="nucleotide sequence ID" value="NZ_BMQB01000009.1"/>
</dbReference>
<proteinExistence type="predicted"/>
<reference evidence="1" key="2">
    <citation type="submission" date="2020-09" db="EMBL/GenBank/DDBJ databases">
        <authorList>
            <person name="Sun Q."/>
            <person name="Ohkuma M."/>
        </authorList>
    </citation>
    <scope>NUCLEOTIDE SEQUENCE</scope>
    <source>
        <strain evidence="1">JCM 3090</strain>
    </source>
</reference>
<protein>
    <submittedName>
        <fullName evidence="1">Uncharacterized protein</fullName>
    </submittedName>
</protein>
<accession>A0A8J3FC07</accession>
<reference evidence="1" key="1">
    <citation type="journal article" date="2014" name="Int. J. Syst. Evol. Microbiol.">
        <title>Complete genome sequence of Corynebacterium casei LMG S-19264T (=DSM 44701T), isolated from a smear-ripened cheese.</title>
        <authorList>
            <consortium name="US DOE Joint Genome Institute (JGI-PGF)"/>
            <person name="Walter F."/>
            <person name="Albersmeier A."/>
            <person name="Kalinowski J."/>
            <person name="Ruckert C."/>
        </authorList>
    </citation>
    <scope>NUCLEOTIDE SEQUENCE</scope>
    <source>
        <strain evidence="1">JCM 3090</strain>
    </source>
</reference>
<keyword evidence="2" id="KW-1185">Reference proteome</keyword>
<dbReference type="EMBL" id="BMQB01000009">
    <property type="protein sequence ID" value="GGK03780.1"/>
    <property type="molecule type" value="Genomic_DNA"/>
</dbReference>
<name>A0A8J3FC07_9ACTN</name>
<evidence type="ECO:0000313" key="1">
    <source>
        <dbReference type="EMBL" id="GGK03780.1"/>
    </source>
</evidence>
<gene>
    <name evidence="1" type="ORF">GCM10010123_37130</name>
</gene>
<sequence length="61" mass="7168">MTTDRRRRAPRSAAPRTRPLDWTARWGFTDVLWDDEHVTAAPLRDRHRSGVADVLLPDHRH</sequence>